<evidence type="ECO:0000256" key="5">
    <source>
        <dbReference type="ARBA" id="ARBA00017871"/>
    </source>
</evidence>
<dbReference type="InterPro" id="IPR050281">
    <property type="entry name" value="Flavin_monoamine_oxidase"/>
</dbReference>
<feature type="binding site" evidence="9">
    <location>
        <position position="439"/>
    </location>
    <ligand>
        <name>FAD</name>
        <dbReference type="ChEBI" id="CHEBI:57692"/>
    </ligand>
</feature>
<evidence type="ECO:0000256" key="8">
    <source>
        <dbReference type="ARBA" id="ARBA00047321"/>
    </source>
</evidence>
<evidence type="ECO:0000256" key="9">
    <source>
        <dbReference type="PIRSR" id="PIRSR601613-1"/>
    </source>
</evidence>
<name>A0A062VHV0_9PROT</name>
<evidence type="ECO:0000256" key="2">
    <source>
        <dbReference type="ARBA" id="ARBA00004814"/>
    </source>
</evidence>
<dbReference type="GO" id="GO:0009851">
    <property type="term" value="P:auxin biosynthetic process"/>
    <property type="evidence" value="ECO:0007669"/>
    <property type="project" value="UniProtKB-KW"/>
</dbReference>
<gene>
    <name evidence="12" type="ORF">HPO_11124</name>
</gene>
<keyword evidence="7" id="KW-0073">Auxin biosynthesis</keyword>
<evidence type="ECO:0000256" key="3">
    <source>
        <dbReference type="ARBA" id="ARBA00005833"/>
    </source>
</evidence>
<dbReference type="PRINTS" id="PR00757">
    <property type="entry name" value="AMINEOXDASEF"/>
</dbReference>
<dbReference type="GO" id="GO:0050361">
    <property type="term" value="F:tryptophan 2-monooxygenase activity"/>
    <property type="evidence" value="ECO:0007669"/>
    <property type="project" value="UniProtKB-EC"/>
</dbReference>
<dbReference type="EC" id="1.13.12.3" evidence="4"/>
<comment type="cofactor">
    <cofactor evidence="1">
        <name>FAD</name>
        <dbReference type="ChEBI" id="CHEBI:57692"/>
    </cofactor>
</comment>
<feature type="binding site" evidence="9">
    <location>
        <position position="40"/>
    </location>
    <ligand>
        <name>FAD</name>
        <dbReference type="ChEBI" id="CHEBI:57692"/>
    </ligand>
</feature>
<organism evidence="12 13">
    <name type="scientific">Hyphomonas polymorpha PS728</name>
    <dbReference type="NCBI Taxonomy" id="1280954"/>
    <lineage>
        <taxon>Bacteria</taxon>
        <taxon>Pseudomonadati</taxon>
        <taxon>Pseudomonadota</taxon>
        <taxon>Alphaproteobacteria</taxon>
        <taxon>Hyphomonadales</taxon>
        <taxon>Hyphomonadaceae</taxon>
        <taxon>Hyphomonas</taxon>
    </lineage>
</organism>
<reference evidence="12 13" key="1">
    <citation type="journal article" date="2014" name="Antonie Van Leeuwenhoek">
        <title>Hyphomonas beringensis sp. nov. and Hyphomonas chukchiensis sp. nov., isolated from surface seawater of the Bering Sea and Chukchi Sea.</title>
        <authorList>
            <person name="Li C."/>
            <person name="Lai Q."/>
            <person name="Li G."/>
            <person name="Dong C."/>
            <person name="Wang J."/>
            <person name="Liao Y."/>
            <person name="Shao Z."/>
        </authorList>
    </citation>
    <scope>NUCLEOTIDE SEQUENCE [LARGE SCALE GENOMIC DNA]</scope>
    <source>
        <strain evidence="12 13">PS728</strain>
    </source>
</reference>
<dbReference type="SUPFAM" id="SSF51905">
    <property type="entry name" value="FAD/NAD(P)-binding domain"/>
    <property type="match status" value="1"/>
</dbReference>
<feature type="signal peptide" evidence="10">
    <location>
        <begin position="1"/>
        <end position="23"/>
    </location>
</feature>
<feature type="chain" id="PRO_5001615228" description="Tryptophan 2-monooxygenase" evidence="10">
    <location>
        <begin position="24"/>
        <end position="468"/>
    </location>
</feature>
<evidence type="ECO:0000259" key="11">
    <source>
        <dbReference type="Pfam" id="PF01593"/>
    </source>
</evidence>
<comment type="similarity">
    <text evidence="3">Belongs to the tryptophan 2-monooxygenase family.</text>
</comment>
<protein>
    <recommendedName>
        <fullName evidence="5">Tryptophan 2-monooxygenase</fullName>
        <ecNumber evidence="4">1.13.12.3</ecNumber>
    </recommendedName>
</protein>
<proteinExistence type="inferred from homology"/>
<dbReference type="GO" id="GO:0009063">
    <property type="term" value="P:amino acid catabolic process"/>
    <property type="evidence" value="ECO:0007669"/>
    <property type="project" value="TreeGrafter"/>
</dbReference>
<dbReference type="Gene3D" id="1.10.405.10">
    <property type="entry name" value="Guanine Nucleotide Dissociation Inhibitor, domain 1"/>
    <property type="match status" value="1"/>
</dbReference>
<dbReference type="AlphaFoldDB" id="A0A062VHV0"/>
<evidence type="ECO:0000256" key="1">
    <source>
        <dbReference type="ARBA" id="ARBA00001974"/>
    </source>
</evidence>
<dbReference type="GO" id="GO:0001716">
    <property type="term" value="F:L-amino-acid oxidase activity"/>
    <property type="evidence" value="ECO:0007669"/>
    <property type="project" value="TreeGrafter"/>
</dbReference>
<comment type="pathway">
    <text evidence="2">Plant hormone metabolism; auxin biosynthesis.</text>
</comment>
<accession>A0A062VHV0</accession>
<evidence type="ECO:0000313" key="13">
    <source>
        <dbReference type="Proteomes" id="UP000027100"/>
    </source>
</evidence>
<dbReference type="PANTHER" id="PTHR10742:SF342">
    <property type="entry name" value="AMINE OXIDASE"/>
    <property type="match status" value="1"/>
</dbReference>
<keyword evidence="10" id="KW-0732">Signal</keyword>
<evidence type="ECO:0000256" key="7">
    <source>
        <dbReference type="ARBA" id="ARBA00023070"/>
    </source>
</evidence>
<dbReference type="EMBL" id="ARYM01000012">
    <property type="protein sequence ID" value="KCZ98150.1"/>
    <property type="molecule type" value="Genomic_DNA"/>
</dbReference>
<dbReference type="Gene3D" id="3.50.50.60">
    <property type="entry name" value="FAD/NAD(P)-binding domain"/>
    <property type="match status" value="1"/>
</dbReference>
<dbReference type="PANTHER" id="PTHR10742">
    <property type="entry name" value="FLAVIN MONOAMINE OXIDASE"/>
    <property type="match status" value="1"/>
</dbReference>
<keyword evidence="13" id="KW-1185">Reference proteome</keyword>
<dbReference type="PATRIC" id="fig|1280954.3.peg.2254"/>
<dbReference type="Pfam" id="PF01593">
    <property type="entry name" value="Amino_oxidase"/>
    <property type="match status" value="1"/>
</dbReference>
<dbReference type="InterPro" id="IPR001613">
    <property type="entry name" value="Flavin_amine_oxidase"/>
</dbReference>
<comment type="catalytic activity">
    <reaction evidence="8">
        <text>L-tryptophan + O2 = indole-3-acetamide + CO2 + H2O</text>
        <dbReference type="Rhea" id="RHEA:16165"/>
        <dbReference type="ChEBI" id="CHEBI:15377"/>
        <dbReference type="ChEBI" id="CHEBI:15379"/>
        <dbReference type="ChEBI" id="CHEBI:16031"/>
        <dbReference type="ChEBI" id="CHEBI:16526"/>
        <dbReference type="ChEBI" id="CHEBI:57912"/>
        <dbReference type="EC" id="1.13.12.3"/>
    </reaction>
</comment>
<dbReference type="eggNOG" id="COG1231">
    <property type="taxonomic scope" value="Bacteria"/>
</dbReference>
<feature type="domain" description="Amine oxidase" evidence="11">
    <location>
        <begin position="39"/>
        <end position="463"/>
    </location>
</feature>
<keyword evidence="6" id="KW-0560">Oxidoreductase</keyword>
<dbReference type="InterPro" id="IPR002937">
    <property type="entry name" value="Amino_oxidase"/>
</dbReference>
<evidence type="ECO:0000256" key="6">
    <source>
        <dbReference type="ARBA" id="ARBA00023002"/>
    </source>
</evidence>
<dbReference type="PROSITE" id="PS51257">
    <property type="entry name" value="PROKAR_LIPOPROTEIN"/>
    <property type="match status" value="1"/>
</dbReference>
<dbReference type="Gene3D" id="3.90.660.10">
    <property type="match status" value="1"/>
</dbReference>
<dbReference type="InterPro" id="IPR036188">
    <property type="entry name" value="FAD/NAD-bd_sf"/>
</dbReference>
<evidence type="ECO:0000256" key="4">
    <source>
        <dbReference type="ARBA" id="ARBA00012535"/>
    </source>
</evidence>
<evidence type="ECO:0000256" key="10">
    <source>
        <dbReference type="SAM" id="SignalP"/>
    </source>
</evidence>
<dbReference type="Proteomes" id="UP000027100">
    <property type="component" value="Unassembled WGS sequence"/>
</dbReference>
<comment type="caution">
    <text evidence="12">The sequence shown here is derived from an EMBL/GenBank/DDBJ whole genome shotgun (WGS) entry which is preliminary data.</text>
</comment>
<dbReference type="STRING" id="1280954.HPO_11124"/>
<evidence type="ECO:0000313" key="12">
    <source>
        <dbReference type="EMBL" id="KCZ98150.1"/>
    </source>
</evidence>
<feature type="binding site" evidence="9">
    <location>
        <begin position="59"/>
        <end position="60"/>
    </location>
    <ligand>
        <name>FAD</name>
        <dbReference type="ChEBI" id="CHEBI:57692"/>
    </ligand>
</feature>
<sequence>MSRRKFALLSGAALLSACAPVPAKGRRDAADVIILGAGLSGLYAARMLEAAGMKVLILEADTRPGGRILTLDDVPGMPEGGGQQVGQTYARMRKTALDLGVPVVPYPPRPRDAAVAAAGRVMAASDWAAAPENPFPGPFRPLTPSAALLVAAGRSNPFADNYAWREISPASDISAGDFLAGLGFDEASRALIDSSLNGNSLATYSIANVWRTLTLYAEDAALGPSDRIAGGSSRFTEALAASLAEGTLRLGTPAEAIAERGTHVEVTAGGTIYTAPFAICTLPFPALRRLDLTLSETDTFSAERRAAISALPYTRIHQIHVEPEARYWEADGLPIEMWTDGPIERVFANFDEAGEVASLTCWINGQGADPGRTDEDWFAIADAEFARLRGTGTRGIKVVRWDETQPRSGGAYMHWAPGQIGAWATGITEPSGRLHFAGEHLSFLHTGMEGALETGERAAYAVLEAAQL</sequence>